<comment type="caution">
    <text evidence="1">The sequence shown here is derived from an EMBL/GenBank/DDBJ whole genome shotgun (WGS) entry which is preliminary data.</text>
</comment>
<reference evidence="1 2" key="1">
    <citation type="submission" date="2020-04" db="EMBL/GenBank/DDBJ databases">
        <title>Flammeovirga sp. SR4, a novel species isolated from seawater.</title>
        <authorList>
            <person name="Wang X."/>
        </authorList>
    </citation>
    <scope>NUCLEOTIDE SEQUENCE [LARGE SCALE GENOMIC DNA]</scope>
    <source>
        <strain evidence="1 2">SR4</strain>
    </source>
</reference>
<proteinExistence type="predicted"/>
<dbReference type="Proteomes" id="UP000585050">
    <property type="component" value="Unassembled WGS sequence"/>
</dbReference>
<name>A0A7X8SQX0_9BACT</name>
<keyword evidence="2" id="KW-1185">Reference proteome</keyword>
<evidence type="ECO:0008006" key="3">
    <source>
        <dbReference type="Google" id="ProtNLM"/>
    </source>
</evidence>
<gene>
    <name evidence="1" type="ORF">HGP29_26175</name>
</gene>
<dbReference type="Gene3D" id="3.90.1140.10">
    <property type="entry name" value="Cyclic phosphodiesterase"/>
    <property type="match status" value="1"/>
</dbReference>
<dbReference type="InterPro" id="IPR009097">
    <property type="entry name" value="Cyclic_Pdiesterase"/>
</dbReference>
<dbReference type="EMBL" id="JABAIL010000014">
    <property type="protein sequence ID" value="NLR94720.1"/>
    <property type="molecule type" value="Genomic_DNA"/>
</dbReference>
<accession>A0A7X8SQX0</accession>
<evidence type="ECO:0000313" key="1">
    <source>
        <dbReference type="EMBL" id="NLR94720.1"/>
    </source>
</evidence>
<protein>
    <recommendedName>
        <fullName evidence="3">2'-5' RNA ligase</fullName>
    </recommendedName>
</protein>
<evidence type="ECO:0000313" key="2">
    <source>
        <dbReference type="Proteomes" id="UP000585050"/>
    </source>
</evidence>
<sequence length="206" mass="24029">MKKYIALDLVLTPSKKHIEELVSINQQLLDTTLKLERTHTVPHISISMCRVEANRIDQLISKLEDYLGILDLSELSSLRIKSLYQHNKNTIGWNLELNKSLTGLHHSVCALMKNYHFSEREEHQNDDFCVIHKDMPFSGVSYLNQFFVDYAYENYQPHITIGQGKLENKFQKIGEKITFDRVSLYHMGTGCTCEKELWSMDIDNNY</sequence>
<dbReference type="AlphaFoldDB" id="A0A7X8SQX0"/>
<dbReference type="SUPFAM" id="SSF55144">
    <property type="entry name" value="LigT-like"/>
    <property type="match status" value="1"/>
</dbReference>
<organism evidence="1 2">
    <name type="scientific">Flammeovirga agarivorans</name>
    <dbReference type="NCBI Taxonomy" id="2726742"/>
    <lineage>
        <taxon>Bacteria</taxon>
        <taxon>Pseudomonadati</taxon>
        <taxon>Bacteroidota</taxon>
        <taxon>Cytophagia</taxon>
        <taxon>Cytophagales</taxon>
        <taxon>Flammeovirgaceae</taxon>
        <taxon>Flammeovirga</taxon>
    </lineage>
</organism>
<dbReference type="RefSeq" id="WP_168885428.1">
    <property type="nucleotide sequence ID" value="NZ_JABAIL010000014.1"/>
</dbReference>